<organism evidence="8 9">
    <name type="scientific">Methanococcoides seepicolus</name>
    <dbReference type="NCBI Taxonomy" id="2828780"/>
    <lineage>
        <taxon>Archaea</taxon>
        <taxon>Methanobacteriati</taxon>
        <taxon>Methanobacteriota</taxon>
        <taxon>Stenosarchaea group</taxon>
        <taxon>Methanomicrobia</taxon>
        <taxon>Methanosarcinales</taxon>
        <taxon>Methanosarcinaceae</taxon>
        <taxon>Methanococcoides</taxon>
    </lineage>
</organism>
<evidence type="ECO:0000256" key="4">
    <source>
        <dbReference type="ARBA" id="ARBA00022576"/>
    </source>
</evidence>
<evidence type="ECO:0000256" key="3">
    <source>
        <dbReference type="ARBA" id="ARBA00011738"/>
    </source>
</evidence>
<dbReference type="GO" id="GO:0006520">
    <property type="term" value="P:amino acid metabolic process"/>
    <property type="evidence" value="ECO:0007669"/>
    <property type="project" value="InterPro"/>
</dbReference>
<evidence type="ECO:0000259" key="7">
    <source>
        <dbReference type="Pfam" id="PF00155"/>
    </source>
</evidence>
<comment type="similarity">
    <text evidence="2">Belongs to the class-I pyridoxal-phosphate-dependent aminotransferase family.</text>
</comment>
<sequence>MSGRGFAQRVLDVDISGIRKMFEAAGSDAVNLGLGQPDFDTPDHIRQAAIDAINEGFTGYTYGAGIIELREALSQKFREENGFEVSTDGIIVTSGASEALEIAIAALVDPGDEIIISDPGFVSYNALAGFMGGKVIGVPLGEGLTMRPEDVMEKITPRTKAVIVNSPCNPTGGVLSKNDIKAYAEIADDNDITLISDEVYEHFLYEGEHVSPAKFTDNVITVNAVSKTYAMTGWRVGYTAANQEYTEQMLKVHQYVQACANSIAQKAALAAITGPQDFVYTMRDEFKRRRDFLVEGVNALGMECEPPKGAFYIFPKVENSTEVATKLVANGVVVVPGTAFGENGDGYIRMSYATSMDEIKRALQIMEKVL</sequence>
<evidence type="ECO:0000313" key="9">
    <source>
        <dbReference type="Proteomes" id="UP001056766"/>
    </source>
</evidence>
<dbReference type="InterPro" id="IPR050596">
    <property type="entry name" value="AspAT/PAT-like"/>
</dbReference>
<dbReference type="InterPro" id="IPR015422">
    <property type="entry name" value="PyrdxlP-dep_Trfase_small"/>
</dbReference>
<dbReference type="PANTHER" id="PTHR46383:SF3">
    <property type="entry name" value="ASPARTATE AMINOTRANSFERASE-RELATED"/>
    <property type="match status" value="1"/>
</dbReference>
<dbReference type="Pfam" id="PF00155">
    <property type="entry name" value="Aminotran_1_2"/>
    <property type="match status" value="1"/>
</dbReference>
<dbReference type="RefSeq" id="WP_250867011.1">
    <property type="nucleotide sequence ID" value="NZ_JAGSOI010000003.1"/>
</dbReference>
<accession>A0A9E5DAP2</accession>
<dbReference type="InterPro" id="IPR004839">
    <property type="entry name" value="Aminotransferase_I/II_large"/>
</dbReference>
<evidence type="ECO:0000256" key="5">
    <source>
        <dbReference type="ARBA" id="ARBA00022679"/>
    </source>
</evidence>
<evidence type="ECO:0000256" key="2">
    <source>
        <dbReference type="ARBA" id="ARBA00007441"/>
    </source>
</evidence>
<comment type="cofactor">
    <cofactor evidence="1">
        <name>pyridoxal 5'-phosphate</name>
        <dbReference type="ChEBI" id="CHEBI:597326"/>
    </cofactor>
</comment>
<dbReference type="EMBL" id="JAGSOI010000003">
    <property type="protein sequence ID" value="MCM1985633.1"/>
    <property type="molecule type" value="Genomic_DNA"/>
</dbReference>
<comment type="subunit">
    <text evidence="3">Homodimer.</text>
</comment>
<reference evidence="8" key="1">
    <citation type="journal article" date="2021" name="mSystems">
        <title>Bacteria and Archaea Synergistically Convert Glycine Betaine to Biogenic Methane in the Formosa Cold Seep of the South China Sea.</title>
        <authorList>
            <person name="Li L."/>
            <person name="Zhang W."/>
            <person name="Zhang S."/>
            <person name="Song L."/>
            <person name="Sun Q."/>
            <person name="Zhang H."/>
            <person name="Xiang H."/>
            <person name="Dong X."/>
        </authorList>
    </citation>
    <scope>NUCLEOTIDE SEQUENCE</scope>
    <source>
        <strain evidence="8">LLY</strain>
    </source>
</reference>
<name>A0A9E5DAP2_9EURY</name>
<dbReference type="AlphaFoldDB" id="A0A9E5DAP2"/>
<keyword evidence="6" id="KW-0663">Pyridoxal phosphate</keyword>
<evidence type="ECO:0000256" key="1">
    <source>
        <dbReference type="ARBA" id="ARBA00001933"/>
    </source>
</evidence>
<proteinExistence type="inferred from homology"/>
<dbReference type="InterPro" id="IPR015421">
    <property type="entry name" value="PyrdxlP-dep_Trfase_major"/>
</dbReference>
<dbReference type="PANTHER" id="PTHR46383">
    <property type="entry name" value="ASPARTATE AMINOTRANSFERASE"/>
    <property type="match status" value="1"/>
</dbReference>
<dbReference type="Proteomes" id="UP001056766">
    <property type="component" value="Unassembled WGS sequence"/>
</dbReference>
<dbReference type="InterPro" id="IPR015424">
    <property type="entry name" value="PyrdxlP-dep_Trfase"/>
</dbReference>
<evidence type="ECO:0000256" key="6">
    <source>
        <dbReference type="ARBA" id="ARBA00022898"/>
    </source>
</evidence>
<dbReference type="GO" id="GO:0008483">
    <property type="term" value="F:transaminase activity"/>
    <property type="evidence" value="ECO:0007669"/>
    <property type="project" value="UniProtKB-KW"/>
</dbReference>
<keyword evidence="4 8" id="KW-0032">Aminotransferase</keyword>
<keyword evidence="5" id="KW-0808">Transferase</keyword>
<reference evidence="8" key="2">
    <citation type="submission" date="2021-04" db="EMBL/GenBank/DDBJ databases">
        <authorList>
            <person name="Dong X."/>
        </authorList>
    </citation>
    <scope>NUCLEOTIDE SEQUENCE</scope>
    <source>
        <strain evidence="8">LLY</strain>
    </source>
</reference>
<dbReference type="Gene3D" id="3.40.640.10">
    <property type="entry name" value="Type I PLP-dependent aspartate aminotransferase-like (Major domain)"/>
    <property type="match status" value="1"/>
</dbReference>
<dbReference type="CDD" id="cd00609">
    <property type="entry name" value="AAT_like"/>
    <property type="match status" value="1"/>
</dbReference>
<feature type="domain" description="Aminotransferase class I/classII large" evidence="7">
    <location>
        <begin position="28"/>
        <end position="364"/>
    </location>
</feature>
<dbReference type="GO" id="GO:0030170">
    <property type="term" value="F:pyridoxal phosphate binding"/>
    <property type="evidence" value="ECO:0007669"/>
    <property type="project" value="InterPro"/>
</dbReference>
<dbReference type="Gene3D" id="3.90.1150.10">
    <property type="entry name" value="Aspartate Aminotransferase, domain 1"/>
    <property type="match status" value="1"/>
</dbReference>
<keyword evidence="9" id="KW-1185">Reference proteome</keyword>
<dbReference type="FunFam" id="3.40.640.10:FF:000033">
    <property type="entry name" value="Aspartate aminotransferase"/>
    <property type="match status" value="1"/>
</dbReference>
<comment type="caution">
    <text evidence="8">The sequence shown here is derived from an EMBL/GenBank/DDBJ whole genome shotgun (WGS) entry which is preliminary data.</text>
</comment>
<dbReference type="SUPFAM" id="SSF53383">
    <property type="entry name" value="PLP-dependent transferases"/>
    <property type="match status" value="1"/>
</dbReference>
<evidence type="ECO:0000313" key="8">
    <source>
        <dbReference type="EMBL" id="MCM1985633.1"/>
    </source>
</evidence>
<protein>
    <submittedName>
        <fullName evidence="8">Pyridoxal phosphate-dependent aminotransferase</fullName>
    </submittedName>
</protein>
<gene>
    <name evidence="8" type="ORF">KDK67_01155</name>
</gene>